<gene>
    <name evidence="8" type="ORF">Esi_0071_0051</name>
</gene>
<protein>
    <submittedName>
        <fullName evidence="8">Uncharacterized protein</fullName>
    </submittedName>
</protein>
<dbReference type="EMBL" id="FN649760">
    <property type="protein sequence ID" value="CBJ27440.1"/>
    <property type="molecule type" value="Genomic_DNA"/>
</dbReference>
<sequence length="254" mass="27333">MPSADSGGLAQLTAAELEFIAEDALIEIVPKFKHGPLHLIQGDFGPFVPQARAKVPLWLAITLKKRQKCQIACPSFMSVGYLEQVLRREREDAAVFTPLPHHYLEIASLLLNTASDDIEEPDRVRTLLEDVENVRRAKMYEGMGSAAQEVQQAVKVNDLGAMELLPVRSFFAEALASLYVVSGQKSADHRARDLEEKMPATRASGGGDDNAGGGGGDDDVGAAAAGLGSVEAAAAGGGEEEEPLRPRRVRRFRS</sequence>
<dbReference type="InterPro" id="IPR056784">
    <property type="entry name" value="PSF2_N"/>
</dbReference>
<feature type="compositionally biased region" description="Gly residues" evidence="5">
    <location>
        <begin position="204"/>
        <end position="215"/>
    </location>
</feature>
<feature type="compositionally biased region" description="Low complexity" evidence="5">
    <location>
        <begin position="221"/>
        <end position="234"/>
    </location>
</feature>
<dbReference type="InterPro" id="IPR021151">
    <property type="entry name" value="GINS_A"/>
</dbReference>
<evidence type="ECO:0000313" key="9">
    <source>
        <dbReference type="Proteomes" id="UP000002630"/>
    </source>
</evidence>
<evidence type="ECO:0000256" key="1">
    <source>
        <dbReference type="ARBA" id="ARBA00004123"/>
    </source>
</evidence>
<dbReference type="InterPro" id="IPR036224">
    <property type="entry name" value="GINS_bundle-like_dom_sf"/>
</dbReference>
<dbReference type="PANTHER" id="PTHR12772:SF0">
    <property type="entry name" value="DNA REPLICATION COMPLEX GINS PROTEIN PSF2"/>
    <property type="match status" value="1"/>
</dbReference>
<evidence type="ECO:0000259" key="6">
    <source>
        <dbReference type="Pfam" id="PF05916"/>
    </source>
</evidence>
<dbReference type="STRING" id="2880.D7G631"/>
<dbReference type="InterPro" id="IPR007257">
    <property type="entry name" value="GINS_Psf2"/>
</dbReference>
<dbReference type="CDD" id="cd21694">
    <property type="entry name" value="GINS_B_Psf2"/>
    <property type="match status" value="1"/>
</dbReference>
<dbReference type="GO" id="GO:0000811">
    <property type="term" value="C:GINS complex"/>
    <property type="evidence" value="ECO:0007669"/>
    <property type="project" value="TreeGrafter"/>
</dbReference>
<comment type="subcellular location">
    <subcellularLocation>
        <location evidence="1">Nucleus</location>
    </subcellularLocation>
</comment>
<dbReference type="GO" id="GO:0006260">
    <property type="term" value="P:DNA replication"/>
    <property type="evidence" value="ECO:0007669"/>
    <property type="project" value="UniProtKB-KW"/>
</dbReference>
<evidence type="ECO:0000256" key="4">
    <source>
        <dbReference type="ARBA" id="ARBA00023242"/>
    </source>
</evidence>
<evidence type="ECO:0000313" key="8">
    <source>
        <dbReference type="EMBL" id="CBJ27440.1"/>
    </source>
</evidence>
<dbReference type="FunFam" id="3.40.5.50:FF:000001">
    <property type="entry name" value="DNA replication complex GINS protein PSF2"/>
    <property type="match status" value="1"/>
</dbReference>
<evidence type="ECO:0000256" key="5">
    <source>
        <dbReference type="SAM" id="MobiDB-lite"/>
    </source>
</evidence>
<keyword evidence="9" id="KW-1185">Reference proteome</keyword>
<feature type="domain" description="DNA replication complex GINS protein PSF2 N-terminal" evidence="7">
    <location>
        <begin position="13"/>
        <end position="71"/>
    </location>
</feature>
<dbReference type="AlphaFoldDB" id="D7G631"/>
<feature type="region of interest" description="Disordered" evidence="5">
    <location>
        <begin position="195"/>
        <end position="254"/>
    </location>
</feature>
<dbReference type="FunFam" id="1.20.58.1020:FF:000001">
    <property type="entry name" value="DNA replication complex GINS protein PSF2"/>
    <property type="match status" value="1"/>
</dbReference>
<dbReference type="PANTHER" id="PTHR12772">
    <property type="entry name" value="DNA REPLICATION COMPLEX GINS PROTEIN PSF2"/>
    <property type="match status" value="1"/>
</dbReference>
<dbReference type="eggNOG" id="KOG4071">
    <property type="taxonomic scope" value="Eukaryota"/>
</dbReference>
<organism evidence="8 9">
    <name type="scientific">Ectocarpus siliculosus</name>
    <name type="common">Brown alga</name>
    <name type="synonym">Conferva siliculosa</name>
    <dbReference type="NCBI Taxonomy" id="2880"/>
    <lineage>
        <taxon>Eukaryota</taxon>
        <taxon>Sar</taxon>
        <taxon>Stramenopiles</taxon>
        <taxon>Ochrophyta</taxon>
        <taxon>PX clade</taxon>
        <taxon>Phaeophyceae</taxon>
        <taxon>Ectocarpales</taxon>
        <taxon>Ectocarpaceae</taxon>
        <taxon>Ectocarpus</taxon>
    </lineage>
</organism>
<evidence type="ECO:0000256" key="3">
    <source>
        <dbReference type="ARBA" id="ARBA00022705"/>
    </source>
</evidence>
<dbReference type="Pfam" id="PF25005">
    <property type="entry name" value="PSF2_N"/>
    <property type="match status" value="1"/>
</dbReference>
<keyword evidence="4" id="KW-0539">Nucleus</keyword>
<dbReference type="GO" id="GO:0000727">
    <property type="term" value="P:double-strand break repair via break-induced replication"/>
    <property type="evidence" value="ECO:0007669"/>
    <property type="project" value="TreeGrafter"/>
</dbReference>
<evidence type="ECO:0000259" key="7">
    <source>
        <dbReference type="Pfam" id="PF25005"/>
    </source>
</evidence>
<dbReference type="CDD" id="cd11712">
    <property type="entry name" value="GINS_A_psf2"/>
    <property type="match status" value="1"/>
</dbReference>
<dbReference type="OrthoDB" id="1938138at2759"/>
<keyword evidence="3" id="KW-0235">DNA replication</keyword>
<evidence type="ECO:0000256" key="2">
    <source>
        <dbReference type="ARBA" id="ARBA00010565"/>
    </source>
</evidence>
<proteinExistence type="inferred from homology"/>
<accession>D7G631</accession>
<dbReference type="Pfam" id="PF05916">
    <property type="entry name" value="Sld5"/>
    <property type="match status" value="1"/>
</dbReference>
<name>D7G631_ECTSI</name>
<dbReference type="Gene3D" id="3.40.5.50">
    <property type="match status" value="1"/>
</dbReference>
<dbReference type="InParanoid" id="D7G631"/>
<dbReference type="SUPFAM" id="SSF160059">
    <property type="entry name" value="PriA/YqbF domain"/>
    <property type="match status" value="1"/>
</dbReference>
<reference evidence="8 9" key="1">
    <citation type="journal article" date="2010" name="Nature">
        <title>The Ectocarpus genome and the independent evolution of multicellularity in brown algae.</title>
        <authorList>
            <person name="Cock J.M."/>
            <person name="Sterck L."/>
            <person name="Rouze P."/>
            <person name="Scornet D."/>
            <person name="Allen A.E."/>
            <person name="Amoutzias G."/>
            <person name="Anthouard V."/>
            <person name="Artiguenave F."/>
            <person name="Aury J.M."/>
            <person name="Badger J.H."/>
            <person name="Beszteri B."/>
            <person name="Billiau K."/>
            <person name="Bonnet E."/>
            <person name="Bothwell J.H."/>
            <person name="Bowler C."/>
            <person name="Boyen C."/>
            <person name="Brownlee C."/>
            <person name="Carrano C.J."/>
            <person name="Charrier B."/>
            <person name="Cho G.Y."/>
            <person name="Coelho S.M."/>
            <person name="Collen J."/>
            <person name="Corre E."/>
            <person name="Da Silva C."/>
            <person name="Delage L."/>
            <person name="Delaroque N."/>
            <person name="Dittami S.M."/>
            <person name="Doulbeau S."/>
            <person name="Elias M."/>
            <person name="Farnham G."/>
            <person name="Gachon C.M."/>
            <person name="Gschloessl B."/>
            <person name="Heesch S."/>
            <person name="Jabbari K."/>
            <person name="Jubin C."/>
            <person name="Kawai H."/>
            <person name="Kimura K."/>
            <person name="Kloareg B."/>
            <person name="Kupper F.C."/>
            <person name="Lang D."/>
            <person name="Le Bail A."/>
            <person name="Leblanc C."/>
            <person name="Lerouge P."/>
            <person name="Lohr M."/>
            <person name="Lopez P.J."/>
            <person name="Martens C."/>
            <person name="Maumus F."/>
            <person name="Michel G."/>
            <person name="Miranda-Saavedra D."/>
            <person name="Morales J."/>
            <person name="Moreau H."/>
            <person name="Motomura T."/>
            <person name="Nagasato C."/>
            <person name="Napoli C.A."/>
            <person name="Nelson D.R."/>
            <person name="Nyvall-Collen P."/>
            <person name="Peters A.F."/>
            <person name="Pommier C."/>
            <person name="Potin P."/>
            <person name="Poulain J."/>
            <person name="Quesneville H."/>
            <person name="Read B."/>
            <person name="Rensing S.A."/>
            <person name="Ritter A."/>
            <person name="Rousvoal S."/>
            <person name="Samanta M."/>
            <person name="Samson G."/>
            <person name="Schroeder D.C."/>
            <person name="Segurens B."/>
            <person name="Strittmatter M."/>
            <person name="Tonon T."/>
            <person name="Tregear J.W."/>
            <person name="Valentin K."/>
            <person name="von Dassow P."/>
            <person name="Yamagishi T."/>
            <person name="Van de Peer Y."/>
            <person name="Wincker P."/>
        </authorList>
    </citation>
    <scope>NUCLEOTIDE SEQUENCE [LARGE SCALE GENOMIC DNA]</scope>
    <source>
        <strain evidence="9">Ec32 / CCAP1310/4</strain>
    </source>
</reference>
<dbReference type="Gene3D" id="1.20.58.1020">
    <property type="match status" value="1"/>
</dbReference>
<feature type="domain" description="GINS subunit" evidence="6">
    <location>
        <begin position="77"/>
        <end position="172"/>
    </location>
</feature>
<comment type="similarity">
    <text evidence="2">Belongs to the GINS2/PSF2 family.</text>
</comment>
<dbReference type="SUPFAM" id="SSF158573">
    <property type="entry name" value="GINS helical bundle-like"/>
    <property type="match status" value="1"/>
</dbReference>
<dbReference type="Proteomes" id="UP000002630">
    <property type="component" value="Unassembled WGS sequence"/>
</dbReference>